<reference evidence="2 3" key="1">
    <citation type="submission" date="2022-10" db="EMBL/GenBank/DDBJ databases">
        <title>Weissella fermenti sp. nov., isolated from fermented cabbage.</title>
        <authorList>
            <person name="Lee J.K."/>
            <person name="Baek J.H."/>
            <person name="Choi D.G."/>
            <person name="Kim J.M."/>
            <person name="Jeon C.O."/>
        </authorList>
    </citation>
    <scope>NUCLEOTIDE SEQUENCE [LARGE SCALE GENOMIC DNA]</scope>
    <source>
        <strain evidence="2 3">KACC 18534</strain>
    </source>
</reference>
<dbReference type="RefSeq" id="WP_264336100.1">
    <property type="nucleotide sequence ID" value="NZ_JAOZFE010000005.1"/>
</dbReference>
<name>A0ABT3E581_9LACO</name>
<keyword evidence="1" id="KW-0812">Transmembrane</keyword>
<keyword evidence="1" id="KW-0472">Membrane</keyword>
<feature type="transmembrane region" description="Helical" evidence="1">
    <location>
        <begin position="148"/>
        <end position="172"/>
    </location>
</feature>
<protein>
    <submittedName>
        <fullName evidence="2">Uncharacterized protein</fullName>
    </submittedName>
</protein>
<keyword evidence="3" id="KW-1185">Reference proteome</keyword>
<accession>A0ABT3E581</accession>
<dbReference type="Proteomes" id="UP001526225">
    <property type="component" value="Unassembled WGS sequence"/>
</dbReference>
<sequence length="240" mass="26498">MISLLVPMGLEPLVSSNTLTGAQILEQCQTHRAETQGTETRKIDEENLAVMEPVMLDVQRMNQVQKQKVVKTVHEAVTALKLPTQQDEFVYEEAVLSVFDSKSINYQNVQGATNTLIKQLTENHKTIFDGLTGEKILAAKHGAISTSFLGTVLDVAIGMALGGGLGAALTLARRKGVKYVKKRLMSRLKGTLANIGLKRASKFILAGLEIALGHYSPGKYLARWVDRRDKIRNNGWIELW</sequence>
<comment type="caution">
    <text evidence="2">The sequence shown here is derived from an EMBL/GenBank/DDBJ whole genome shotgun (WGS) entry which is preliminary data.</text>
</comment>
<keyword evidence="1" id="KW-1133">Transmembrane helix</keyword>
<evidence type="ECO:0000256" key="1">
    <source>
        <dbReference type="SAM" id="Phobius"/>
    </source>
</evidence>
<organism evidence="2 3">
    <name type="scientific">Weissella ceti</name>
    <dbReference type="NCBI Taxonomy" id="759620"/>
    <lineage>
        <taxon>Bacteria</taxon>
        <taxon>Bacillati</taxon>
        <taxon>Bacillota</taxon>
        <taxon>Bacilli</taxon>
        <taxon>Lactobacillales</taxon>
        <taxon>Lactobacillaceae</taxon>
        <taxon>Weissella</taxon>
    </lineage>
</organism>
<proteinExistence type="predicted"/>
<evidence type="ECO:0000313" key="3">
    <source>
        <dbReference type="Proteomes" id="UP001526225"/>
    </source>
</evidence>
<gene>
    <name evidence="2" type="ORF">OIT44_05550</name>
</gene>
<dbReference type="EMBL" id="JAOZFE010000005">
    <property type="protein sequence ID" value="MCW0953530.1"/>
    <property type="molecule type" value="Genomic_DNA"/>
</dbReference>
<evidence type="ECO:0000313" key="2">
    <source>
        <dbReference type="EMBL" id="MCW0953530.1"/>
    </source>
</evidence>